<evidence type="ECO:0000256" key="11">
    <source>
        <dbReference type="ARBA" id="ARBA00026033"/>
    </source>
</evidence>
<keyword evidence="6 13" id="KW-0228">DNA excision</keyword>
<dbReference type="GO" id="GO:0009381">
    <property type="term" value="F:excinuclease ABC activity"/>
    <property type="evidence" value="ECO:0007669"/>
    <property type="project" value="UniProtKB-UniRule"/>
</dbReference>
<feature type="binding site" evidence="13">
    <location>
        <begin position="37"/>
        <end position="44"/>
    </location>
    <ligand>
        <name>ATP</name>
        <dbReference type="ChEBI" id="CHEBI:30616"/>
    </ligand>
</feature>
<keyword evidence="19" id="KW-1185">Reference proteome</keyword>
<comment type="caution">
    <text evidence="18">The sequence shown here is derived from an EMBL/GenBank/DDBJ whole genome shotgun (WGS) entry which is preliminary data.</text>
</comment>
<dbReference type="InterPro" id="IPR001650">
    <property type="entry name" value="Helicase_C-like"/>
</dbReference>
<dbReference type="SMART" id="SM00490">
    <property type="entry name" value="HELICc"/>
    <property type="match status" value="1"/>
</dbReference>
<dbReference type="GO" id="GO:0005737">
    <property type="term" value="C:cytoplasm"/>
    <property type="evidence" value="ECO:0007669"/>
    <property type="project" value="UniProtKB-SubCell"/>
</dbReference>
<feature type="short sequence motif" description="Beta-hairpin" evidence="13">
    <location>
        <begin position="90"/>
        <end position="113"/>
    </location>
</feature>
<name>A0A2T1N4Z3_9FLAO</name>
<evidence type="ECO:0000313" key="18">
    <source>
        <dbReference type="EMBL" id="PSG86325.1"/>
    </source>
</evidence>
<evidence type="ECO:0000256" key="9">
    <source>
        <dbReference type="ARBA" id="ARBA00023204"/>
    </source>
</evidence>
<dbReference type="AlphaFoldDB" id="A0A2T1N4Z3"/>
<comment type="subcellular location">
    <subcellularLocation>
        <location evidence="1 13 14">Cytoplasm</location>
    </subcellularLocation>
</comment>
<dbReference type="HAMAP" id="MF_00204">
    <property type="entry name" value="UvrB"/>
    <property type="match status" value="1"/>
</dbReference>
<dbReference type="GO" id="GO:0005524">
    <property type="term" value="F:ATP binding"/>
    <property type="evidence" value="ECO:0007669"/>
    <property type="project" value="UniProtKB-UniRule"/>
</dbReference>
<dbReference type="CDD" id="cd17916">
    <property type="entry name" value="DEXHc_UvrB"/>
    <property type="match status" value="1"/>
</dbReference>
<evidence type="ECO:0000256" key="6">
    <source>
        <dbReference type="ARBA" id="ARBA00022769"/>
    </source>
</evidence>
<dbReference type="EMBL" id="PXOQ01000015">
    <property type="protein sequence ID" value="PSG86325.1"/>
    <property type="molecule type" value="Genomic_DNA"/>
</dbReference>
<dbReference type="Pfam" id="PF04851">
    <property type="entry name" value="ResIII"/>
    <property type="match status" value="1"/>
</dbReference>
<dbReference type="Pfam" id="PF02151">
    <property type="entry name" value="UVR"/>
    <property type="match status" value="1"/>
</dbReference>
<dbReference type="InterPro" id="IPR024759">
    <property type="entry name" value="UvrB_YAD/RRR_dom"/>
</dbReference>
<dbReference type="Gene3D" id="4.10.860.10">
    <property type="entry name" value="UVR domain"/>
    <property type="match status" value="1"/>
</dbReference>
<dbReference type="Pfam" id="PF12344">
    <property type="entry name" value="UvrB"/>
    <property type="match status" value="1"/>
</dbReference>
<evidence type="ECO:0000256" key="5">
    <source>
        <dbReference type="ARBA" id="ARBA00022763"/>
    </source>
</evidence>
<keyword evidence="10 13" id="KW-0742">SOS response</keyword>
<dbReference type="GO" id="GO:0003677">
    <property type="term" value="F:DNA binding"/>
    <property type="evidence" value="ECO:0007669"/>
    <property type="project" value="UniProtKB-UniRule"/>
</dbReference>
<feature type="domain" description="UVR" evidence="15">
    <location>
        <begin position="626"/>
        <end position="661"/>
    </location>
</feature>
<dbReference type="GO" id="GO:0016887">
    <property type="term" value="F:ATP hydrolysis activity"/>
    <property type="evidence" value="ECO:0007669"/>
    <property type="project" value="InterPro"/>
</dbReference>
<dbReference type="RefSeq" id="WP_106464064.1">
    <property type="nucleotide sequence ID" value="NZ_PXOQ01000015.1"/>
</dbReference>
<dbReference type="InterPro" id="IPR036876">
    <property type="entry name" value="UVR_dom_sf"/>
</dbReference>
<dbReference type="NCBIfam" id="TIGR00631">
    <property type="entry name" value="uvrb"/>
    <property type="match status" value="1"/>
</dbReference>
<dbReference type="SMART" id="SM00487">
    <property type="entry name" value="DEXDc"/>
    <property type="match status" value="1"/>
</dbReference>
<evidence type="ECO:0000256" key="2">
    <source>
        <dbReference type="ARBA" id="ARBA00008533"/>
    </source>
</evidence>
<comment type="similarity">
    <text evidence="2 13 14">Belongs to the UvrB family.</text>
</comment>
<evidence type="ECO:0000259" key="16">
    <source>
        <dbReference type="PROSITE" id="PS51192"/>
    </source>
</evidence>
<dbReference type="GO" id="GO:0009432">
    <property type="term" value="P:SOS response"/>
    <property type="evidence" value="ECO:0007669"/>
    <property type="project" value="UniProtKB-UniRule"/>
</dbReference>
<dbReference type="NCBIfam" id="NF003673">
    <property type="entry name" value="PRK05298.1"/>
    <property type="match status" value="1"/>
</dbReference>
<gene>
    <name evidence="13" type="primary">uvrB</name>
    <name evidence="18" type="ORF">C7H52_11565</name>
</gene>
<evidence type="ECO:0000256" key="7">
    <source>
        <dbReference type="ARBA" id="ARBA00022840"/>
    </source>
</evidence>
<dbReference type="InterPro" id="IPR006935">
    <property type="entry name" value="Helicase/UvrB_N"/>
</dbReference>
<evidence type="ECO:0000256" key="8">
    <source>
        <dbReference type="ARBA" id="ARBA00022881"/>
    </source>
</evidence>
<dbReference type="PROSITE" id="PS50151">
    <property type="entry name" value="UVR"/>
    <property type="match status" value="1"/>
</dbReference>
<dbReference type="PANTHER" id="PTHR24029:SF0">
    <property type="entry name" value="UVRABC SYSTEM PROTEIN B"/>
    <property type="match status" value="1"/>
</dbReference>
<dbReference type="InterPro" id="IPR041471">
    <property type="entry name" value="UvrB_inter"/>
</dbReference>
<keyword evidence="7 13" id="KW-0067">ATP-binding</keyword>
<sequence length="667" mass="76747">MKFTVKSEFKPTGDQPNAIKQLVDGINQKEKYQTLLGVTGSGKTFTIANVIEKVQKPTLVLAHNKTLAAQLYSEFKQFFPDNAVEYFVSYYDYYQPEAFIPSSGVYIEKDLSINEEIEKLRLSTTSSLLSGRRDVIVVASVSCLYGIGNPIEFQKNVISIERDQEISRTQLLHNLVQSLYSRTEADFKHGNFRIKGDTIDVFPSYADDAFRIHFFGDEIEMIEQFDVQTNEVIEEYDRLNIYPANMFVTSPDILKGAIREIQDDLVKQHDYFKDIGKHLEAKRLKERTEFDLEMIRELGYCSGIENYSRYLDGRQPGTRPFCLLDYFPDDYLMVVDESHVTVSQVHAMYGGDYSRKVNLVDYGFRLPAAMDNRPLKFEEFEALQNQVIYVSATPADYELEKTDGVYVEQVIRPTGLLDPVIEVRPSLNQIDDLIEEMQQRIEKDERILVTTLTKRMAEELTKYLSRINIRVNYIHSDVDTLERVQIMQDLRKGIYDVLVGVNLLREGLDLPEVSLVAILDADKEGFLRSNRSLTQTVGRAARNLNGKAIMYADKITNSMQKTIDETEYRREKQIKYNTEHNLIPMALNKSLDSVLSKNSVSTGHYELEALKAAEPESEYLSKPELEKKIRENRKEMEKAAKALDFMVAAQLRDKIKGYQEKLESLKS</sequence>
<evidence type="ECO:0000256" key="13">
    <source>
        <dbReference type="HAMAP-Rule" id="MF_00204"/>
    </source>
</evidence>
<dbReference type="PANTHER" id="PTHR24029">
    <property type="entry name" value="UVRABC SYSTEM PROTEIN B"/>
    <property type="match status" value="1"/>
</dbReference>
<evidence type="ECO:0000256" key="12">
    <source>
        <dbReference type="ARBA" id="ARBA00029504"/>
    </source>
</evidence>
<evidence type="ECO:0000256" key="4">
    <source>
        <dbReference type="ARBA" id="ARBA00022741"/>
    </source>
</evidence>
<comment type="subunit">
    <text evidence="11 13 14">Forms a heterotetramer with UvrA during the search for lesions. Interacts with UvrC in an incision complex.</text>
</comment>
<dbReference type="PROSITE" id="PS51194">
    <property type="entry name" value="HELICASE_CTER"/>
    <property type="match status" value="1"/>
</dbReference>
<dbReference type="GO" id="GO:0009380">
    <property type="term" value="C:excinuclease repair complex"/>
    <property type="evidence" value="ECO:0007669"/>
    <property type="project" value="InterPro"/>
</dbReference>
<evidence type="ECO:0000256" key="14">
    <source>
        <dbReference type="RuleBase" id="RU003587"/>
    </source>
</evidence>
<dbReference type="GO" id="GO:0006289">
    <property type="term" value="P:nucleotide-excision repair"/>
    <property type="evidence" value="ECO:0007669"/>
    <property type="project" value="UniProtKB-UniRule"/>
</dbReference>
<protein>
    <recommendedName>
        <fullName evidence="12 13">UvrABC system protein B</fullName>
        <shortName evidence="13">Protein UvrB</shortName>
    </recommendedName>
    <alternativeName>
        <fullName evidence="13">Excinuclease ABC subunit B</fullName>
    </alternativeName>
</protein>
<keyword evidence="9 13" id="KW-0234">DNA repair</keyword>
<dbReference type="CDD" id="cd18790">
    <property type="entry name" value="SF2_C_UvrB"/>
    <property type="match status" value="1"/>
</dbReference>
<evidence type="ECO:0000256" key="10">
    <source>
        <dbReference type="ARBA" id="ARBA00023236"/>
    </source>
</evidence>
<comment type="function">
    <text evidence="13">The UvrABC repair system catalyzes the recognition and processing of DNA lesions. A damage recognition complex composed of 2 UvrA and 2 UvrB subunits scans DNA for abnormalities. Upon binding of the UvrA(2)B(2) complex to a putative damaged site, the DNA wraps around one UvrB monomer. DNA wrap is dependent on ATP binding by UvrB and probably causes local melting of the DNA helix, facilitating insertion of UvrB beta-hairpin between the DNA strands. Then UvrB probes one DNA strand for the presence of a lesion. If a lesion is found the UvrA subunits dissociate and the UvrB-DNA preincision complex is formed. This complex is subsequently bound by UvrC and the second UvrB is released. If no lesion is found, the DNA wraps around the other UvrB subunit that will check the other stand for damage.</text>
</comment>
<dbReference type="InterPro" id="IPR001943">
    <property type="entry name" value="UVR_dom"/>
</dbReference>
<keyword evidence="3 13" id="KW-0963">Cytoplasm</keyword>
<feature type="domain" description="Helicase ATP-binding" evidence="16">
    <location>
        <begin position="24"/>
        <end position="148"/>
    </location>
</feature>
<dbReference type="Pfam" id="PF17757">
    <property type="entry name" value="UvrB_inter"/>
    <property type="match status" value="1"/>
</dbReference>
<comment type="domain">
    <text evidence="13">The beta-hairpin motif is involved in DNA binding.</text>
</comment>
<dbReference type="PROSITE" id="PS51192">
    <property type="entry name" value="HELICASE_ATP_BIND_1"/>
    <property type="match status" value="1"/>
</dbReference>
<dbReference type="Proteomes" id="UP000238426">
    <property type="component" value="Unassembled WGS sequence"/>
</dbReference>
<evidence type="ECO:0000259" key="17">
    <source>
        <dbReference type="PROSITE" id="PS51194"/>
    </source>
</evidence>
<feature type="domain" description="Helicase C-terminal" evidence="17">
    <location>
        <begin position="429"/>
        <end position="591"/>
    </location>
</feature>
<dbReference type="InterPro" id="IPR014001">
    <property type="entry name" value="Helicase_ATP-bd"/>
</dbReference>
<evidence type="ECO:0000256" key="1">
    <source>
        <dbReference type="ARBA" id="ARBA00004496"/>
    </source>
</evidence>
<keyword evidence="5 13" id="KW-0227">DNA damage</keyword>
<accession>A0A2T1N4Z3</accession>
<dbReference type="SUPFAM" id="SSF46600">
    <property type="entry name" value="C-terminal UvrC-binding domain of UvrB"/>
    <property type="match status" value="1"/>
</dbReference>
<organism evidence="18 19">
    <name type="scientific">Aurantibacter aestuarii</name>
    <dbReference type="NCBI Taxonomy" id="1266046"/>
    <lineage>
        <taxon>Bacteria</taxon>
        <taxon>Pseudomonadati</taxon>
        <taxon>Bacteroidota</taxon>
        <taxon>Flavobacteriia</taxon>
        <taxon>Flavobacteriales</taxon>
        <taxon>Flavobacteriaceae</taxon>
        <taxon>Aurantibacter</taxon>
    </lineage>
</organism>
<reference evidence="18 19" key="1">
    <citation type="submission" date="2018-03" db="EMBL/GenBank/DDBJ databases">
        <title>Mesoflavibacter sp. HG37 and Mesoflavibacter sp. HG96 sp.nov., two marine bacteria isolated from seawater of Western Pacific Ocean.</title>
        <authorList>
            <person name="Cheng H."/>
            <person name="Wu Y.-H."/>
            <person name="Guo L.-L."/>
            <person name="Xu X.-W."/>
        </authorList>
    </citation>
    <scope>NUCLEOTIDE SEQUENCE [LARGE SCALE GENOMIC DNA]</scope>
    <source>
        <strain evidence="18 19">KCTC 32269</strain>
    </source>
</reference>
<evidence type="ECO:0000256" key="3">
    <source>
        <dbReference type="ARBA" id="ARBA00022490"/>
    </source>
</evidence>
<dbReference type="SUPFAM" id="SSF52540">
    <property type="entry name" value="P-loop containing nucleoside triphosphate hydrolases"/>
    <property type="match status" value="2"/>
</dbReference>
<dbReference type="OrthoDB" id="9806651at2"/>
<dbReference type="InterPro" id="IPR004807">
    <property type="entry name" value="UvrB"/>
</dbReference>
<evidence type="ECO:0000313" key="19">
    <source>
        <dbReference type="Proteomes" id="UP000238426"/>
    </source>
</evidence>
<keyword evidence="4 13" id="KW-0547">Nucleotide-binding</keyword>
<proteinExistence type="inferred from homology"/>
<dbReference type="Gene3D" id="3.40.50.300">
    <property type="entry name" value="P-loop containing nucleotide triphosphate hydrolases"/>
    <property type="match status" value="3"/>
</dbReference>
<dbReference type="Pfam" id="PF00271">
    <property type="entry name" value="Helicase_C"/>
    <property type="match status" value="1"/>
</dbReference>
<dbReference type="InterPro" id="IPR027417">
    <property type="entry name" value="P-loop_NTPase"/>
</dbReference>
<evidence type="ECO:0000259" key="15">
    <source>
        <dbReference type="PROSITE" id="PS50151"/>
    </source>
</evidence>
<keyword evidence="8 13" id="KW-0267">Excision nuclease</keyword>